<evidence type="ECO:0000256" key="1">
    <source>
        <dbReference type="ARBA" id="ARBA00001947"/>
    </source>
</evidence>
<dbReference type="PROSITE" id="PS51747">
    <property type="entry name" value="CYT_DCMP_DEAMINASES_2"/>
    <property type="match status" value="1"/>
</dbReference>
<keyword evidence="4" id="KW-0686">Riboflavin biosynthesis</keyword>
<keyword evidence="8" id="KW-0521">NADP</keyword>
<evidence type="ECO:0000256" key="7">
    <source>
        <dbReference type="ARBA" id="ARBA00022833"/>
    </source>
</evidence>
<dbReference type="GO" id="GO:0008270">
    <property type="term" value="F:zinc ion binding"/>
    <property type="evidence" value="ECO:0007669"/>
    <property type="project" value="InterPro"/>
</dbReference>
<dbReference type="EC" id="3.5.4.26" evidence="12"/>
<dbReference type="CDD" id="cd01284">
    <property type="entry name" value="Riboflavin_deaminase-reductase"/>
    <property type="match status" value="1"/>
</dbReference>
<dbReference type="Pfam" id="PF00383">
    <property type="entry name" value="dCMP_cyt_deam_1"/>
    <property type="match status" value="1"/>
</dbReference>
<dbReference type="InterPro" id="IPR024072">
    <property type="entry name" value="DHFR-like_dom_sf"/>
</dbReference>
<dbReference type="GO" id="GO:0009231">
    <property type="term" value="P:riboflavin biosynthetic process"/>
    <property type="evidence" value="ECO:0007669"/>
    <property type="project" value="UniProtKB-UniPathway"/>
</dbReference>
<reference evidence="12" key="1">
    <citation type="submission" date="2018-06" db="EMBL/GenBank/DDBJ databases">
        <authorList>
            <person name="Zhirakovskaya E."/>
        </authorList>
    </citation>
    <scope>NUCLEOTIDE SEQUENCE</scope>
</reference>
<evidence type="ECO:0000259" key="11">
    <source>
        <dbReference type="PROSITE" id="PS51747"/>
    </source>
</evidence>
<dbReference type="SUPFAM" id="SSF53597">
    <property type="entry name" value="Dihydrofolate reductase-like"/>
    <property type="match status" value="1"/>
</dbReference>
<dbReference type="InterPro" id="IPR016193">
    <property type="entry name" value="Cytidine_deaminase-like"/>
</dbReference>
<dbReference type="PROSITE" id="PS00903">
    <property type="entry name" value="CYT_DCMP_DEAMINASES_1"/>
    <property type="match status" value="1"/>
</dbReference>
<dbReference type="NCBIfam" id="TIGR00326">
    <property type="entry name" value="eubact_ribD"/>
    <property type="match status" value="1"/>
</dbReference>
<dbReference type="InterPro" id="IPR004794">
    <property type="entry name" value="Eubact_RibD"/>
</dbReference>
<evidence type="ECO:0000313" key="12">
    <source>
        <dbReference type="EMBL" id="VAX22634.1"/>
    </source>
</evidence>
<protein>
    <submittedName>
        <fullName evidence="12">Diaminohydroxyphosphoribosylaminopyrimidine deaminase / 5-amino-6-(5-phosphoribosylamino)uracil reductase</fullName>
        <ecNumber evidence="12">1.1.1.193</ecNumber>
        <ecNumber evidence="12">3.5.4.26</ecNumber>
    </submittedName>
</protein>
<keyword evidence="10" id="KW-0511">Multifunctional enzyme</keyword>
<dbReference type="NCBIfam" id="TIGR00227">
    <property type="entry name" value="ribD_Cterm"/>
    <property type="match status" value="1"/>
</dbReference>
<proteinExistence type="predicted"/>
<dbReference type="InterPro" id="IPR011549">
    <property type="entry name" value="RibD_C"/>
</dbReference>
<organism evidence="12">
    <name type="scientific">hydrothermal vent metagenome</name>
    <dbReference type="NCBI Taxonomy" id="652676"/>
    <lineage>
        <taxon>unclassified sequences</taxon>
        <taxon>metagenomes</taxon>
        <taxon>ecological metagenomes</taxon>
    </lineage>
</organism>
<name>A0A3B1CEZ9_9ZZZZ</name>
<dbReference type="GO" id="GO:0008835">
    <property type="term" value="F:diaminohydroxyphosphoribosylaminopyrimidine deaminase activity"/>
    <property type="evidence" value="ECO:0007669"/>
    <property type="project" value="UniProtKB-EC"/>
</dbReference>
<dbReference type="PANTHER" id="PTHR38011">
    <property type="entry name" value="DIHYDROFOLATE REDUCTASE FAMILY PROTEIN (AFU_ORTHOLOGUE AFUA_8G06820)"/>
    <property type="match status" value="1"/>
</dbReference>
<dbReference type="GO" id="GO:0050661">
    <property type="term" value="F:NADP binding"/>
    <property type="evidence" value="ECO:0007669"/>
    <property type="project" value="InterPro"/>
</dbReference>
<feature type="domain" description="CMP/dCMP-type deaminase" evidence="11">
    <location>
        <begin position="1"/>
        <end position="117"/>
    </location>
</feature>
<keyword evidence="6 12" id="KW-0378">Hydrolase</keyword>
<dbReference type="InterPro" id="IPR050765">
    <property type="entry name" value="Riboflavin_Biosynth_HTPR"/>
</dbReference>
<sequence>MERAIELALKGKGRTSPNPAVGAVIVKNGKIVGEGFHKKAGHPHAEIEALNSLKTPSKGATIYVTLEPCNHLGKTPPCTDAIIKAGIKKVVIGAKDTSPKKGARGIAKLKRAGVTVRTGVLEANCKSLVKDFIKHSTTGMPFVLLKTAMTLDGKIATESGDSKWITSDDSRRLVHDIRNQVDAVMVGSETVLADDPRLSARVGRALFRPMRVVVDGALSIPLDSKIMKTADKARTVIATTRKASPAKIKKLEKLGAEVLVSPGTGKVRLKWLMKKLGDKGVMSVMLEGAGDLAGAAFKARIIDHVMFFIAPKIVGGRRSAVTCKSVKKMSDALKLECVNIRVCGSDVVIEGRLDN</sequence>
<dbReference type="InterPro" id="IPR016192">
    <property type="entry name" value="APOBEC/CMP_deaminase_Zn-bd"/>
</dbReference>
<dbReference type="FunFam" id="3.40.140.10:FF:000025">
    <property type="entry name" value="Riboflavin biosynthesis protein RibD"/>
    <property type="match status" value="1"/>
</dbReference>
<evidence type="ECO:0000256" key="6">
    <source>
        <dbReference type="ARBA" id="ARBA00022801"/>
    </source>
</evidence>
<dbReference type="PANTHER" id="PTHR38011:SF7">
    <property type="entry name" value="2,5-DIAMINO-6-RIBOSYLAMINO-4(3H)-PYRIMIDINONE 5'-PHOSPHATE REDUCTASE"/>
    <property type="match status" value="1"/>
</dbReference>
<comment type="pathway">
    <text evidence="3">Cofactor biosynthesis; riboflavin biosynthesis; 5-amino-6-(D-ribitylamino)uracil from GTP: step 3/4.</text>
</comment>
<dbReference type="Gene3D" id="3.40.140.10">
    <property type="entry name" value="Cytidine Deaminase, domain 2"/>
    <property type="match status" value="1"/>
</dbReference>
<comment type="cofactor">
    <cofactor evidence="1">
        <name>Zn(2+)</name>
        <dbReference type="ChEBI" id="CHEBI:29105"/>
    </cofactor>
</comment>
<dbReference type="AlphaFoldDB" id="A0A3B1CEZ9"/>
<evidence type="ECO:0000256" key="10">
    <source>
        <dbReference type="ARBA" id="ARBA00023268"/>
    </source>
</evidence>
<dbReference type="InterPro" id="IPR002734">
    <property type="entry name" value="RibDG_C"/>
</dbReference>
<dbReference type="PIRSF" id="PIRSF006769">
    <property type="entry name" value="RibD"/>
    <property type="match status" value="1"/>
</dbReference>
<evidence type="ECO:0000256" key="8">
    <source>
        <dbReference type="ARBA" id="ARBA00022857"/>
    </source>
</evidence>
<dbReference type="InterPro" id="IPR002125">
    <property type="entry name" value="CMP_dCMP_dom"/>
</dbReference>
<dbReference type="Pfam" id="PF01872">
    <property type="entry name" value="RibD_C"/>
    <property type="match status" value="1"/>
</dbReference>
<keyword evidence="7" id="KW-0862">Zinc</keyword>
<dbReference type="GO" id="GO:0008703">
    <property type="term" value="F:5-amino-6-(5-phosphoribosylamino)uracil reductase activity"/>
    <property type="evidence" value="ECO:0007669"/>
    <property type="project" value="UniProtKB-EC"/>
</dbReference>
<evidence type="ECO:0000256" key="3">
    <source>
        <dbReference type="ARBA" id="ARBA00004910"/>
    </source>
</evidence>
<evidence type="ECO:0000256" key="5">
    <source>
        <dbReference type="ARBA" id="ARBA00022723"/>
    </source>
</evidence>
<accession>A0A3B1CEZ9</accession>
<gene>
    <name evidence="12" type="ORF">MNBD_NITROSPINAE01-341</name>
</gene>
<keyword evidence="5" id="KW-0479">Metal-binding</keyword>
<comment type="pathway">
    <text evidence="2">Cofactor biosynthesis; riboflavin biosynthesis; 5-amino-6-(D-ribitylamino)uracil from GTP: step 2/4.</text>
</comment>
<dbReference type="EMBL" id="UOGC01000140">
    <property type="protein sequence ID" value="VAX22634.1"/>
    <property type="molecule type" value="Genomic_DNA"/>
</dbReference>
<evidence type="ECO:0000256" key="2">
    <source>
        <dbReference type="ARBA" id="ARBA00004882"/>
    </source>
</evidence>
<evidence type="ECO:0000256" key="9">
    <source>
        <dbReference type="ARBA" id="ARBA00023002"/>
    </source>
</evidence>
<dbReference type="EC" id="1.1.1.193" evidence="12"/>
<evidence type="ECO:0000256" key="4">
    <source>
        <dbReference type="ARBA" id="ARBA00022619"/>
    </source>
</evidence>
<dbReference type="Gene3D" id="3.40.430.10">
    <property type="entry name" value="Dihydrofolate Reductase, subunit A"/>
    <property type="match status" value="1"/>
</dbReference>
<keyword evidence="9 12" id="KW-0560">Oxidoreductase</keyword>
<dbReference type="UniPathway" id="UPA00275">
    <property type="reaction ID" value="UER00401"/>
</dbReference>
<dbReference type="SUPFAM" id="SSF53927">
    <property type="entry name" value="Cytidine deaminase-like"/>
    <property type="match status" value="1"/>
</dbReference>